<feature type="region of interest" description="Disordered" evidence="11">
    <location>
        <begin position="527"/>
        <end position="554"/>
    </location>
</feature>
<feature type="region of interest" description="Disordered" evidence="11">
    <location>
        <begin position="1198"/>
        <end position="1219"/>
    </location>
</feature>
<dbReference type="Pfam" id="PF00611">
    <property type="entry name" value="FCH"/>
    <property type="match status" value="1"/>
</dbReference>
<dbReference type="PROSITE" id="PS50002">
    <property type="entry name" value="SH3"/>
    <property type="match status" value="1"/>
</dbReference>
<evidence type="ECO:0000256" key="8">
    <source>
        <dbReference type="PROSITE-ProRule" id="PRU00192"/>
    </source>
</evidence>
<evidence type="ECO:0000256" key="4">
    <source>
        <dbReference type="ARBA" id="ARBA00022553"/>
    </source>
</evidence>
<dbReference type="InterPro" id="IPR031160">
    <property type="entry name" value="F_BAR_dom"/>
</dbReference>
<feature type="compositionally biased region" description="Basic and acidic residues" evidence="11">
    <location>
        <begin position="16"/>
        <end position="28"/>
    </location>
</feature>
<dbReference type="CDD" id="cd00174">
    <property type="entry name" value="SH3"/>
    <property type="match status" value="1"/>
</dbReference>
<dbReference type="InterPro" id="IPR001611">
    <property type="entry name" value="Leu-rich_rpt"/>
</dbReference>
<feature type="coiled-coil region" evidence="10">
    <location>
        <begin position="560"/>
        <end position="587"/>
    </location>
</feature>
<dbReference type="Gene3D" id="2.30.30.40">
    <property type="entry name" value="SH3 Domains"/>
    <property type="match status" value="1"/>
</dbReference>
<keyword evidence="15" id="KW-1185">Reference proteome</keyword>
<evidence type="ECO:0000256" key="5">
    <source>
        <dbReference type="ARBA" id="ARBA00022614"/>
    </source>
</evidence>
<keyword evidence="9 10" id="KW-0175">Coiled coil</keyword>
<feature type="compositionally biased region" description="Low complexity" evidence="11">
    <location>
        <begin position="351"/>
        <end position="369"/>
    </location>
</feature>
<reference evidence="14" key="1">
    <citation type="submission" date="2022-07" db="EMBL/GenBank/DDBJ databases">
        <title>Phylogenomic reconstructions and comparative analyses of Kickxellomycotina fungi.</title>
        <authorList>
            <person name="Reynolds N.K."/>
            <person name="Stajich J.E."/>
            <person name="Barry K."/>
            <person name="Grigoriev I.V."/>
            <person name="Crous P."/>
            <person name="Smith M.E."/>
        </authorList>
    </citation>
    <scope>NUCLEOTIDE SEQUENCE</scope>
    <source>
        <strain evidence="14">NBRC 105414</strain>
    </source>
</reference>
<protein>
    <submittedName>
        <fullName evidence="14">Formin-binding protein</fullName>
    </submittedName>
</protein>
<accession>A0A9W8HFP4</accession>
<dbReference type="Gene3D" id="1.20.1270.60">
    <property type="entry name" value="Arfaptin homology (AH) domain/BAR domain"/>
    <property type="match status" value="1"/>
</dbReference>
<evidence type="ECO:0000256" key="1">
    <source>
        <dbReference type="ARBA" id="ARBA00004245"/>
    </source>
</evidence>
<dbReference type="EMBL" id="JANBUL010000130">
    <property type="protein sequence ID" value="KAJ2780632.1"/>
    <property type="molecule type" value="Genomic_DNA"/>
</dbReference>
<dbReference type="PANTHER" id="PTHR23065:SF7">
    <property type="entry name" value="NOSTRIN, ISOFORM H"/>
    <property type="match status" value="1"/>
</dbReference>
<dbReference type="InterPro" id="IPR003591">
    <property type="entry name" value="Leu-rich_rpt_typical-subtyp"/>
</dbReference>
<evidence type="ECO:0000256" key="3">
    <source>
        <dbReference type="ARBA" id="ARBA00022490"/>
    </source>
</evidence>
<feature type="region of interest" description="Disordered" evidence="11">
    <location>
        <begin position="347"/>
        <end position="370"/>
    </location>
</feature>
<feature type="compositionally biased region" description="Low complexity" evidence="11">
    <location>
        <begin position="689"/>
        <end position="731"/>
    </location>
</feature>
<dbReference type="SMART" id="SM00326">
    <property type="entry name" value="SH3"/>
    <property type="match status" value="1"/>
</dbReference>
<feature type="compositionally biased region" description="Polar residues" evidence="11">
    <location>
        <begin position="742"/>
        <end position="756"/>
    </location>
</feature>
<feature type="compositionally biased region" description="Low complexity" evidence="11">
    <location>
        <begin position="792"/>
        <end position="807"/>
    </location>
</feature>
<comment type="caution">
    <text evidence="14">The sequence shown here is derived from an EMBL/GenBank/DDBJ whole genome shotgun (WGS) entry which is preliminary data.</text>
</comment>
<feature type="compositionally biased region" description="Low complexity" evidence="11">
    <location>
        <begin position="1069"/>
        <end position="1080"/>
    </location>
</feature>
<feature type="compositionally biased region" description="Polar residues" evidence="11">
    <location>
        <begin position="983"/>
        <end position="993"/>
    </location>
</feature>
<dbReference type="PANTHER" id="PTHR23065">
    <property type="entry name" value="PROLINE-SERINE-THREONINE PHOSPHATASE INTERACTING PROTEIN 1"/>
    <property type="match status" value="1"/>
</dbReference>
<keyword evidence="2 8" id="KW-0728">SH3 domain</keyword>
<dbReference type="SMART" id="SM00055">
    <property type="entry name" value="FCH"/>
    <property type="match status" value="1"/>
</dbReference>
<dbReference type="InterPro" id="IPR001060">
    <property type="entry name" value="FCH_dom"/>
</dbReference>
<dbReference type="InterPro" id="IPR025875">
    <property type="entry name" value="Leu-rich_rpt_4"/>
</dbReference>
<keyword evidence="4" id="KW-0597">Phosphoprotein</keyword>
<dbReference type="SUPFAM" id="SSF103657">
    <property type="entry name" value="BAR/IMD domain-like"/>
    <property type="match status" value="1"/>
</dbReference>
<evidence type="ECO:0000256" key="2">
    <source>
        <dbReference type="ARBA" id="ARBA00022443"/>
    </source>
</evidence>
<feature type="compositionally biased region" description="Basic and acidic residues" evidence="11">
    <location>
        <begin position="527"/>
        <end position="540"/>
    </location>
</feature>
<dbReference type="PRINTS" id="PR00452">
    <property type="entry name" value="SH3DOMAIN"/>
</dbReference>
<dbReference type="Proteomes" id="UP001140217">
    <property type="component" value="Unassembled WGS sequence"/>
</dbReference>
<keyword evidence="7" id="KW-0206">Cytoskeleton</keyword>
<dbReference type="GO" id="GO:0120104">
    <property type="term" value="C:mitotic actomyosin contractile ring, proximal layer"/>
    <property type="evidence" value="ECO:0007669"/>
    <property type="project" value="TreeGrafter"/>
</dbReference>
<evidence type="ECO:0000256" key="9">
    <source>
        <dbReference type="PROSITE-ProRule" id="PRU01077"/>
    </source>
</evidence>
<dbReference type="InterPro" id="IPR001452">
    <property type="entry name" value="SH3_domain"/>
</dbReference>
<evidence type="ECO:0000313" key="15">
    <source>
        <dbReference type="Proteomes" id="UP001140217"/>
    </source>
</evidence>
<organism evidence="14 15">
    <name type="scientific">Coemansia javaensis</name>
    <dbReference type="NCBI Taxonomy" id="2761396"/>
    <lineage>
        <taxon>Eukaryota</taxon>
        <taxon>Fungi</taxon>
        <taxon>Fungi incertae sedis</taxon>
        <taxon>Zoopagomycota</taxon>
        <taxon>Kickxellomycotina</taxon>
        <taxon>Kickxellomycetes</taxon>
        <taxon>Kickxellales</taxon>
        <taxon>Kickxellaceae</taxon>
        <taxon>Coemansia</taxon>
    </lineage>
</organism>
<dbReference type="PROSITE" id="PS51450">
    <property type="entry name" value="LRR"/>
    <property type="match status" value="8"/>
</dbReference>
<dbReference type="InterPro" id="IPR032675">
    <property type="entry name" value="LRR_dom_sf"/>
</dbReference>
<feature type="compositionally biased region" description="Low complexity" evidence="11">
    <location>
        <begin position="913"/>
        <end position="936"/>
    </location>
</feature>
<comment type="subcellular location">
    <subcellularLocation>
        <location evidence="1">Cytoplasm</location>
        <location evidence="1">Cytoskeleton</location>
    </subcellularLocation>
</comment>
<evidence type="ECO:0000256" key="11">
    <source>
        <dbReference type="SAM" id="MobiDB-lite"/>
    </source>
</evidence>
<evidence type="ECO:0000256" key="10">
    <source>
        <dbReference type="SAM" id="Coils"/>
    </source>
</evidence>
<feature type="compositionally biased region" description="Low complexity" evidence="11">
    <location>
        <begin position="1091"/>
        <end position="1101"/>
    </location>
</feature>
<dbReference type="SMART" id="SM00369">
    <property type="entry name" value="LRR_TYP"/>
    <property type="match status" value="8"/>
</dbReference>
<feature type="compositionally biased region" description="Polar residues" evidence="11">
    <location>
        <begin position="937"/>
        <end position="953"/>
    </location>
</feature>
<evidence type="ECO:0000313" key="14">
    <source>
        <dbReference type="EMBL" id="KAJ2780632.1"/>
    </source>
</evidence>
<dbReference type="Pfam" id="PF13855">
    <property type="entry name" value="LRR_8"/>
    <property type="match status" value="1"/>
</dbReference>
<name>A0A9W8HFP4_9FUNG</name>
<dbReference type="Pfam" id="PF00018">
    <property type="entry name" value="SH3_1"/>
    <property type="match status" value="1"/>
</dbReference>
<dbReference type="GO" id="GO:0005543">
    <property type="term" value="F:phospholipid binding"/>
    <property type="evidence" value="ECO:0007669"/>
    <property type="project" value="TreeGrafter"/>
</dbReference>
<feature type="region of interest" description="Disordered" evidence="11">
    <location>
        <begin position="897"/>
        <end position="1111"/>
    </location>
</feature>
<dbReference type="GO" id="GO:0030036">
    <property type="term" value="P:actin cytoskeleton organization"/>
    <property type="evidence" value="ECO:0007669"/>
    <property type="project" value="UniProtKB-ARBA"/>
</dbReference>
<sequence length="1219" mass="130998">MDAIESAKQCGGAAEGHAEDHAEDHGSDSEAAGDNDEAQEDILAELDSSDTAIELTHSRVRALDGLNLARFGGLEHLGCRQNLIQDMAPVGELATLRELDLYDNRIKHIRGLAGLVRLTSLDLSFNKIRTIEGLDTLGELRELFLVSNRIQTIENLDPLGSLTYLELGANRIREIGGLDGLPALEQLFLGKNKIERLQGLGGLRRLRVLSMQSNRLTRIEGLEALEALEELYLSHNGIERIEGLERNARLTILDVSSNRIGALGGIGHLQRLEDLWASGNRLDSFANVEAVCRPLAALRTVYLEFNPLQRAQPAAYRRKLMLALPQITQIDATIFVFGKLGKDNGGGGDDGPVAAGGPASPTSPTGRGTLTSVGGVSAADTAGTVMAADFVCSERFSDNFWTTDERCISVLMHKLKSAKQTCTDILAMVAARANMEEELGKKIAKLARAGLGAEEVGGTKEALRTVRAELEANAKAHVELAKQLRAEIERPLASFISDQRLKRRTQTAIIQKTEGDRNALRTQARKLQDRRRGDTKKVGDLDLQANGLQSSGDPKLRTKLERAQAQQRATEAEYVDVRARLKEADRQWYNVWRQACDVFQVLEEERLEYLKTALWTYTNLVSTCCVSDDESMERIRQDLEKVSVANDIATFIDNFGTGEPDPALADSAAGAAPRQKKPGQAADSDDDNSNNASSAAHSSRPSRARPTAASTRSGSSAIPAPVAGPGPAQGSTAQGPAPAGSAANTVNSLSSATARSGSVMGAATPRPQTQESIRHMQRPLSMGASGPPPPHAQQQQQQPHVISSSPSWSAGGGRPGSSMQGPIMQGPAVMDGTYRRASNSDMYAMANGGGAQQQAYVPRAGSQMGMGPPDAQSSGGGYVSAPVNGMYGAADPRAPSSMGVYRGSGTSSPMLVPQQQQQQPYQQLYHPHQQPQHLQQRPGTPSQASDAGSYNMHQQQQQQQQPAHMGSPRSRAGTYNGPAHTGNFGTLTANTQIHPPPPQQQHQHGAGSAPSSPYMQQPHAANARPVSAAGMHQRSPSAMQNPMAGSRPVSAMQGSPYAMGQPAYRSGTPVQQQPPQGSPQYISMAARPPTQQQQQQQQQQQVGHSPQISAHRAPSVMGGYAMQPAHMAQQQQQQQRPMSRVETPAANAADSGKEILFYVKVLYDYDADNDKELSIREGDVISVLAVSADGWWEGEMTDRRTGRPLRGTFPSNFTDPISA</sequence>
<dbReference type="SUPFAM" id="SSF50044">
    <property type="entry name" value="SH3-domain"/>
    <property type="match status" value="1"/>
</dbReference>
<keyword evidence="3" id="KW-0963">Cytoplasm</keyword>
<dbReference type="Gene3D" id="3.80.10.10">
    <property type="entry name" value="Ribonuclease Inhibitor"/>
    <property type="match status" value="2"/>
</dbReference>
<evidence type="ECO:0000259" key="13">
    <source>
        <dbReference type="PROSITE" id="PS51741"/>
    </source>
</evidence>
<dbReference type="Pfam" id="PF12799">
    <property type="entry name" value="LRR_4"/>
    <property type="match status" value="2"/>
</dbReference>
<dbReference type="OrthoDB" id="5971719at2759"/>
<feature type="domain" description="SH3" evidence="12">
    <location>
        <begin position="1154"/>
        <end position="1219"/>
    </location>
</feature>
<dbReference type="GO" id="GO:0009898">
    <property type="term" value="C:cytoplasmic side of plasma membrane"/>
    <property type="evidence" value="ECO:0007669"/>
    <property type="project" value="TreeGrafter"/>
</dbReference>
<proteinExistence type="predicted"/>
<gene>
    <name evidence="14" type="primary">HOF1</name>
    <name evidence="14" type="ORF">H4R18_003336</name>
</gene>
<feature type="region of interest" description="Disordered" evidence="11">
    <location>
        <begin position="1"/>
        <end position="35"/>
    </location>
</feature>
<evidence type="ECO:0000256" key="7">
    <source>
        <dbReference type="ARBA" id="ARBA00023212"/>
    </source>
</evidence>
<feature type="region of interest" description="Disordered" evidence="11">
    <location>
        <begin position="1124"/>
        <end position="1147"/>
    </location>
</feature>
<dbReference type="SMART" id="SM00365">
    <property type="entry name" value="LRR_SD22"/>
    <property type="match status" value="9"/>
</dbReference>
<dbReference type="AlphaFoldDB" id="A0A9W8HFP4"/>
<keyword evidence="6" id="KW-0677">Repeat</keyword>
<dbReference type="SUPFAM" id="SSF52058">
    <property type="entry name" value="L domain-like"/>
    <property type="match status" value="1"/>
</dbReference>
<feature type="compositionally biased region" description="Polar residues" evidence="11">
    <location>
        <begin position="1209"/>
        <end position="1219"/>
    </location>
</feature>
<dbReference type="InterPro" id="IPR036028">
    <property type="entry name" value="SH3-like_dom_sf"/>
</dbReference>
<feature type="compositionally biased region" description="Low complexity" evidence="11">
    <location>
        <begin position="660"/>
        <end position="673"/>
    </location>
</feature>
<keyword evidence="5" id="KW-0433">Leucine-rich repeat</keyword>
<evidence type="ECO:0000256" key="6">
    <source>
        <dbReference type="ARBA" id="ARBA00022737"/>
    </source>
</evidence>
<dbReference type="PROSITE" id="PS51741">
    <property type="entry name" value="F_BAR"/>
    <property type="match status" value="1"/>
</dbReference>
<feature type="region of interest" description="Disordered" evidence="11">
    <location>
        <begin position="657"/>
        <end position="829"/>
    </location>
</feature>
<dbReference type="Pfam" id="PF13516">
    <property type="entry name" value="LRR_6"/>
    <property type="match status" value="1"/>
</dbReference>
<dbReference type="InterPro" id="IPR027267">
    <property type="entry name" value="AH/BAR_dom_sf"/>
</dbReference>
<feature type="domain" description="F-BAR" evidence="13">
    <location>
        <begin position="394"/>
        <end position="647"/>
    </location>
</feature>
<dbReference type="FunFam" id="3.80.10.10:FF:000312">
    <property type="entry name" value="Protein phosphatases pp1 regulatory subunit, putative"/>
    <property type="match status" value="1"/>
</dbReference>
<evidence type="ECO:0000259" key="12">
    <source>
        <dbReference type="PROSITE" id="PS50002"/>
    </source>
</evidence>